<reference evidence="15 16" key="1">
    <citation type="submission" date="2020-02" db="EMBL/GenBank/DDBJ databases">
        <title>Draft genome sequence of Limisphaera ngatamarikiensis NGM72.4T, a thermophilic Verrucomicrobia grouped in subdivision 3.</title>
        <authorList>
            <person name="Carere C.R."/>
            <person name="Steen J."/>
            <person name="Hugenholtz P."/>
            <person name="Stott M.B."/>
        </authorList>
    </citation>
    <scope>NUCLEOTIDE SEQUENCE [LARGE SCALE GENOMIC DNA]</scope>
    <source>
        <strain evidence="15 16">NGM72.4</strain>
    </source>
</reference>
<evidence type="ECO:0000256" key="1">
    <source>
        <dbReference type="ARBA" id="ARBA00004974"/>
    </source>
</evidence>
<dbReference type="Pfam" id="PF00205">
    <property type="entry name" value="TPP_enzyme_M"/>
    <property type="match status" value="2"/>
</dbReference>
<feature type="domain" description="Thiamine pyrophosphate enzyme TPP-binding" evidence="13">
    <location>
        <begin position="421"/>
        <end position="576"/>
    </location>
</feature>
<dbReference type="InterPro" id="IPR011766">
    <property type="entry name" value="TPP_enzyme_TPP-bd"/>
</dbReference>
<name>A0A6M1S4H5_9BACT</name>
<dbReference type="GO" id="GO:0009097">
    <property type="term" value="P:isoleucine biosynthetic process"/>
    <property type="evidence" value="ECO:0007669"/>
    <property type="project" value="UniProtKB-UniPathway"/>
</dbReference>
<evidence type="ECO:0000313" key="15">
    <source>
        <dbReference type="EMBL" id="NGO40190.1"/>
    </source>
</evidence>
<keyword evidence="9 11" id="KW-0786">Thiamine pyrophosphate</keyword>
<evidence type="ECO:0000256" key="11">
    <source>
        <dbReference type="RuleBase" id="RU003591"/>
    </source>
</evidence>
<evidence type="ECO:0000259" key="12">
    <source>
        <dbReference type="Pfam" id="PF00205"/>
    </source>
</evidence>
<dbReference type="SUPFAM" id="SSF52518">
    <property type="entry name" value="Thiamin diphosphate-binding fold (THDP-binding)"/>
    <property type="match status" value="2"/>
</dbReference>
<dbReference type="PANTHER" id="PTHR18968:SF13">
    <property type="entry name" value="ACETOLACTATE SYNTHASE CATALYTIC SUBUNIT, MITOCHONDRIAL"/>
    <property type="match status" value="1"/>
</dbReference>
<dbReference type="Gene3D" id="3.40.50.970">
    <property type="match status" value="2"/>
</dbReference>
<dbReference type="InterPro" id="IPR029061">
    <property type="entry name" value="THDP-binding"/>
</dbReference>
<dbReference type="PANTHER" id="PTHR18968">
    <property type="entry name" value="THIAMINE PYROPHOSPHATE ENZYMES"/>
    <property type="match status" value="1"/>
</dbReference>
<comment type="cofactor">
    <cofactor evidence="11">
        <name>Mg(2+)</name>
        <dbReference type="ChEBI" id="CHEBI:18420"/>
    </cofactor>
    <text evidence="11">Binds 1 Mg(2+) ion per subunit.</text>
</comment>
<feature type="domain" description="Thiamine pyrophosphate enzyme N-terminal TPP-binding" evidence="14">
    <location>
        <begin position="1"/>
        <end position="115"/>
    </location>
</feature>
<evidence type="ECO:0000256" key="7">
    <source>
        <dbReference type="ARBA" id="ARBA00022723"/>
    </source>
</evidence>
<evidence type="ECO:0000256" key="3">
    <source>
        <dbReference type="ARBA" id="ARBA00007812"/>
    </source>
</evidence>
<comment type="cofactor">
    <cofactor evidence="11">
        <name>thiamine diphosphate</name>
        <dbReference type="ChEBI" id="CHEBI:58937"/>
    </cofactor>
    <text evidence="11">Binds 1 thiamine pyrophosphate per subunit.</text>
</comment>
<evidence type="ECO:0000259" key="14">
    <source>
        <dbReference type="Pfam" id="PF02776"/>
    </source>
</evidence>
<feature type="domain" description="Thiamine pyrophosphate enzyme central" evidence="12">
    <location>
        <begin position="192"/>
        <end position="266"/>
    </location>
</feature>
<comment type="similarity">
    <text evidence="3 11">Belongs to the TPP enzyme family.</text>
</comment>
<dbReference type="SUPFAM" id="SSF52467">
    <property type="entry name" value="DHS-like NAD/FAD-binding domain"/>
    <property type="match status" value="1"/>
</dbReference>
<gene>
    <name evidence="15" type="primary">ilvB</name>
    <name evidence="15" type="ORF">G4L39_12415</name>
</gene>
<dbReference type="GO" id="GO:0003984">
    <property type="term" value="F:acetolactate synthase activity"/>
    <property type="evidence" value="ECO:0007669"/>
    <property type="project" value="UniProtKB-EC"/>
</dbReference>
<dbReference type="UniPathway" id="UPA00049">
    <property type="reaction ID" value="UER00059"/>
</dbReference>
<dbReference type="Pfam" id="PF02776">
    <property type="entry name" value="TPP_enzyme_N"/>
    <property type="match status" value="1"/>
</dbReference>
<dbReference type="InterPro" id="IPR039368">
    <property type="entry name" value="AHAS_TPP"/>
</dbReference>
<dbReference type="GO" id="GO:0005948">
    <property type="term" value="C:acetolactate synthase complex"/>
    <property type="evidence" value="ECO:0007669"/>
    <property type="project" value="TreeGrafter"/>
</dbReference>
<evidence type="ECO:0000256" key="10">
    <source>
        <dbReference type="ARBA" id="ARBA00023304"/>
    </source>
</evidence>
<dbReference type="PROSITE" id="PS00187">
    <property type="entry name" value="TPP_ENZYMES"/>
    <property type="match status" value="1"/>
</dbReference>
<evidence type="ECO:0000256" key="9">
    <source>
        <dbReference type="ARBA" id="ARBA00023052"/>
    </source>
</evidence>
<dbReference type="EMBL" id="JAAKYA010000082">
    <property type="protein sequence ID" value="NGO40190.1"/>
    <property type="molecule type" value="Genomic_DNA"/>
</dbReference>
<dbReference type="UniPathway" id="UPA00047">
    <property type="reaction ID" value="UER00055"/>
</dbReference>
<evidence type="ECO:0000256" key="5">
    <source>
        <dbReference type="ARBA" id="ARBA00022605"/>
    </source>
</evidence>
<feature type="domain" description="Thiamine pyrophosphate enzyme central" evidence="12">
    <location>
        <begin position="283"/>
        <end position="344"/>
    </location>
</feature>
<keyword evidence="5 11" id="KW-0028">Amino-acid biosynthesis</keyword>
<keyword evidence="10 11" id="KW-0100">Branched-chain amino acid biosynthesis</keyword>
<dbReference type="FunFam" id="3.40.50.970:FF:000007">
    <property type="entry name" value="Acetolactate synthase"/>
    <property type="match status" value="1"/>
</dbReference>
<dbReference type="InterPro" id="IPR012846">
    <property type="entry name" value="Acetolactate_synth_lsu"/>
</dbReference>
<evidence type="ECO:0000256" key="8">
    <source>
        <dbReference type="ARBA" id="ARBA00022842"/>
    </source>
</evidence>
<dbReference type="EC" id="2.2.1.6" evidence="4 11"/>
<dbReference type="InterPro" id="IPR029035">
    <property type="entry name" value="DHS-like_NAD/FAD-binding_dom"/>
</dbReference>
<dbReference type="InterPro" id="IPR045229">
    <property type="entry name" value="TPP_enz"/>
</dbReference>
<dbReference type="Pfam" id="PF02775">
    <property type="entry name" value="TPP_enzyme_C"/>
    <property type="match status" value="1"/>
</dbReference>
<dbReference type="InterPro" id="IPR000399">
    <property type="entry name" value="TPP-bd_CS"/>
</dbReference>
<dbReference type="Gene3D" id="3.40.50.1220">
    <property type="entry name" value="TPP-binding domain"/>
    <property type="match status" value="1"/>
</dbReference>
<dbReference type="InterPro" id="IPR012000">
    <property type="entry name" value="Thiamin_PyroP_enz_cen_dom"/>
</dbReference>
<dbReference type="CDD" id="cd07035">
    <property type="entry name" value="TPP_PYR_POX_like"/>
    <property type="match status" value="1"/>
</dbReference>
<dbReference type="GO" id="GO:0009099">
    <property type="term" value="P:L-valine biosynthetic process"/>
    <property type="evidence" value="ECO:0007669"/>
    <property type="project" value="UniProtKB-UniPathway"/>
</dbReference>
<dbReference type="InterPro" id="IPR012001">
    <property type="entry name" value="Thiamin_PyroP_enz_TPP-bd_dom"/>
</dbReference>
<evidence type="ECO:0000256" key="4">
    <source>
        <dbReference type="ARBA" id="ARBA00013145"/>
    </source>
</evidence>
<evidence type="ECO:0000256" key="2">
    <source>
        <dbReference type="ARBA" id="ARBA00005025"/>
    </source>
</evidence>
<dbReference type="AlphaFoldDB" id="A0A6M1S4H5"/>
<dbReference type="Proteomes" id="UP000477311">
    <property type="component" value="Unassembled WGS sequence"/>
</dbReference>
<organism evidence="15 16">
    <name type="scientific">Limisphaera ngatamarikiensis</name>
    <dbReference type="NCBI Taxonomy" id="1324935"/>
    <lineage>
        <taxon>Bacteria</taxon>
        <taxon>Pseudomonadati</taxon>
        <taxon>Verrucomicrobiota</taxon>
        <taxon>Verrucomicrobiia</taxon>
        <taxon>Limisphaerales</taxon>
        <taxon>Limisphaeraceae</taxon>
        <taxon>Limisphaera</taxon>
    </lineage>
</organism>
<sequence length="601" mass="67118">MTGSEILVAALEREGVDTIFAYPGGASMEVHQALTRSRKIRVYLPRHEQGGGFAAEGYARATGRAGVVMTTSGPGATNLVTAIADAYMDSVPLVAITGQVSTHMIGRSAFQETDMFGITLPIVKHSYLVTDVNDIARVVKEAFYLAQTGRPGPVVIDLPKNVQQARTQPFFPAEVRFRGYNPCPKASDLELNEIIGLIEQSERPVLYVGGGIISANAAADLREFAERTGIPVTTTLMGIGAFPEDHPLSLRWLGMHGAAYANWAVNGEYLPRKNPNDPMVKVKDGADLLLAFGVRFDDRVTGKVEEFCKHGTIVHIDIDAAEHNKNKRAHLPVHSDIGYALRRLNAMLRERPIQKRFDAWHAQIAEWKRRAPFRYRVTEEVLKSQHMRDHLRGMESEVILPQMVIEMLYELTRGEAIITTGVGQHQMWAAQFYKYKEPRQFITSGGLGAMGFGWPAALGIKVARPDRQVIDIDGDGSFLMNAQELAMAHIEHIAAKAIILNNQHLGMVVQWEDKFYGGNRGHTYLGDPENRHQIYPDYVRMCASFNVKCERVMYKRDLRAALQRMLDADEPYVLDVVVPYTEHVLPFIPAGRTVADMIWED</sequence>
<dbReference type="NCBIfam" id="TIGR00118">
    <property type="entry name" value="acolac_lg"/>
    <property type="match status" value="1"/>
</dbReference>
<accession>A0A6M1S4H5</accession>
<keyword evidence="7 11" id="KW-0479">Metal-binding</keyword>
<dbReference type="GO" id="GO:0000287">
    <property type="term" value="F:magnesium ion binding"/>
    <property type="evidence" value="ECO:0007669"/>
    <property type="project" value="UniProtKB-UniRule"/>
</dbReference>
<dbReference type="GO" id="GO:0050660">
    <property type="term" value="F:flavin adenine dinucleotide binding"/>
    <property type="evidence" value="ECO:0007669"/>
    <property type="project" value="InterPro"/>
</dbReference>
<keyword evidence="6 11" id="KW-0808">Transferase</keyword>
<keyword evidence="8 11" id="KW-0460">Magnesium</keyword>
<evidence type="ECO:0000259" key="13">
    <source>
        <dbReference type="Pfam" id="PF02775"/>
    </source>
</evidence>
<evidence type="ECO:0000313" key="16">
    <source>
        <dbReference type="Proteomes" id="UP000477311"/>
    </source>
</evidence>
<dbReference type="CDD" id="cd02015">
    <property type="entry name" value="TPP_AHAS"/>
    <property type="match status" value="1"/>
</dbReference>
<comment type="pathway">
    <text evidence="1 11">Amino-acid biosynthesis; L-isoleucine biosynthesis; L-isoleucine from 2-oxobutanoate: step 1/4.</text>
</comment>
<protein>
    <recommendedName>
        <fullName evidence="4 11">Acetolactate synthase</fullName>
        <ecNumber evidence="4 11">2.2.1.6</ecNumber>
    </recommendedName>
</protein>
<dbReference type="GO" id="GO:0030976">
    <property type="term" value="F:thiamine pyrophosphate binding"/>
    <property type="evidence" value="ECO:0007669"/>
    <property type="project" value="UniProtKB-UniRule"/>
</dbReference>
<proteinExistence type="inferred from homology"/>
<evidence type="ECO:0000256" key="6">
    <source>
        <dbReference type="ARBA" id="ARBA00022679"/>
    </source>
</evidence>
<comment type="pathway">
    <text evidence="2 11">Amino-acid biosynthesis; L-valine biosynthesis; L-valine from pyruvate: step 1/4.</text>
</comment>
<keyword evidence="16" id="KW-1185">Reference proteome</keyword>
<comment type="caution">
    <text evidence="15">The sequence shown here is derived from an EMBL/GenBank/DDBJ whole genome shotgun (WGS) entry which is preliminary data.</text>
</comment>
<comment type="catalytic activity">
    <reaction evidence="11">
        <text>2 pyruvate + H(+) = (2S)-2-acetolactate + CO2</text>
        <dbReference type="Rhea" id="RHEA:25249"/>
        <dbReference type="ChEBI" id="CHEBI:15361"/>
        <dbReference type="ChEBI" id="CHEBI:15378"/>
        <dbReference type="ChEBI" id="CHEBI:16526"/>
        <dbReference type="ChEBI" id="CHEBI:58476"/>
        <dbReference type="EC" id="2.2.1.6"/>
    </reaction>
</comment>